<evidence type="ECO:0000256" key="2">
    <source>
        <dbReference type="ARBA" id="ARBA00012131"/>
    </source>
</evidence>
<dbReference type="Pfam" id="PF00294">
    <property type="entry name" value="PfkB"/>
    <property type="match status" value="1"/>
</dbReference>
<dbReference type="InterPro" id="IPR011611">
    <property type="entry name" value="PfkB_dom"/>
</dbReference>
<evidence type="ECO:0000256" key="4">
    <source>
        <dbReference type="ARBA" id="ARBA00022679"/>
    </source>
</evidence>
<evidence type="ECO:0000259" key="12">
    <source>
        <dbReference type="Pfam" id="PF00294"/>
    </source>
</evidence>
<dbReference type="CDD" id="cd01164">
    <property type="entry name" value="FruK_PfkB_like"/>
    <property type="match status" value="1"/>
</dbReference>
<evidence type="ECO:0000256" key="1">
    <source>
        <dbReference type="ARBA" id="ARBA00010688"/>
    </source>
</evidence>
<dbReference type="NCBIfam" id="TIGR03828">
    <property type="entry name" value="pfkB"/>
    <property type="match status" value="1"/>
</dbReference>
<evidence type="ECO:0000256" key="3">
    <source>
        <dbReference type="ARBA" id="ARBA00013596"/>
    </source>
</evidence>
<dbReference type="Gene3D" id="3.40.1190.20">
    <property type="match status" value="1"/>
</dbReference>
<dbReference type="InterPro" id="IPR017583">
    <property type="entry name" value="Tagatose/fructose_Pkinase"/>
</dbReference>
<comment type="function">
    <text evidence="11">Catalyzes the ATP-dependent phosphorylation of fructose-l-phosphate to fructose-l,6-bisphosphate.</text>
</comment>
<keyword evidence="4 10" id="KW-0808">Transferase</keyword>
<organism evidence="13 14">
    <name type="scientific">Spiroplasma poulsonii</name>
    <dbReference type="NCBI Taxonomy" id="2138"/>
    <lineage>
        <taxon>Bacteria</taxon>
        <taxon>Bacillati</taxon>
        <taxon>Mycoplasmatota</taxon>
        <taxon>Mollicutes</taxon>
        <taxon>Entomoplasmatales</taxon>
        <taxon>Spiroplasmataceae</taxon>
        <taxon>Spiroplasma</taxon>
    </lineage>
</organism>
<dbReference type="GO" id="GO:0016052">
    <property type="term" value="P:carbohydrate catabolic process"/>
    <property type="evidence" value="ECO:0007669"/>
    <property type="project" value="UniProtKB-ARBA"/>
</dbReference>
<evidence type="ECO:0000256" key="7">
    <source>
        <dbReference type="ARBA" id="ARBA00022840"/>
    </source>
</evidence>
<keyword evidence="6 11" id="KW-0418">Kinase</keyword>
<dbReference type="InterPro" id="IPR029056">
    <property type="entry name" value="Ribokinase-like"/>
</dbReference>
<dbReference type="PROSITE" id="PS00584">
    <property type="entry name" value="PFKB_KINASES_2"/>
    <property type="match status" value="1"/>
</dbReference>
<proteinExistence type="inferred from homology"/>
<dbReference type="InterPro" id="IPR002173">
    <property type="entry name" value="Carboh/pur_kinase_PfkB_CS"/>
</dbReference>
<evidence type="ECO:0000256" key="11">
    <source>
        <dbReference type="RuleBase" id="RU369061"/>
    </source>
</evidence>
<dbReference type="EMBL" id="RAHC01000008">
    <property type="protein sequence ID" value="RUP76326.1"/>
    <property type="molecule type" value="Genomic_DNA"/>
</dbReference>
<evidence type="ECO:0000256" key="10">
    <source>
        <dbReference type="PIRNR" id="PIRNR000535"/>
    </source>
</evidence>
<dbReference type="NCBIfam" id="TIGR03168">
    <property type="entry name" value="1-PFK"/>
    <property type="match status" value="1"/>
</dbReference>
<dbReference type="InterPro" id="IPR022463">
    <property type="entry name" value="1-PFruKinase"/>
</dbReference>
<protein>
    <recommendedName>
        <fullName evidence="3 11">1-phosphofructokinase</fullName>
        <shortName evidence="11">Fru1PK</shortName>
        <ecNumber evidence="2 11">2.7.1.56</ecNumber>
    </recommendedName>
    <alternativeName>
        <fullName evidence="8 11">Fructose 1-phosphate kinase</fullName>
    </alternativeName>
</protein>
<dbReference type="SUPFAM" id="SSF53613">
    <property type="entry name" value="Ribokinase-like"/>
    <property type="match status" value="1"/>
</dbReference>
<evidence type="ECO:0000256" key="9">
    <source>
        <dbReference type="ARBA" id="ARBA00047745"/>
    </source>
</evidence>
<evidence type="ECO:0000313" key="14">
    <source>
        <dbReference type="Proteomes" id="UP000274545"/>
    </source>
</evidence>
<dbReference type="PIRSF" id="PIRSF000535">
    <property type="entry name" value="1PFK/6PFK/LacC"/>
    <property type="match status" value="1"/>
</dbReference>
<dbReference type="Proteomes" id="UP000274545">
    <property type="component" value="Unassembled WGS sequence"/>
</dbReference>
<dbReference type="EC" id="2.7.1.56" evidence="2 11"/>
<dbReference type="PROSITE" id="PS00583">
    <property type="entry name" value="PFKB_KINASES_1"/>
    <property type="match status" value="1"/>
</dbReference>
<dbReference type="GO" id="GO:0005829">
    <property type="term" value="C:cytosol"/>
    <property type="evidence" value="ECO:0007669"/>
    <property type="project" value="TreeGrafter"/>
</dbReference>
<name>A0A433EPJ3_9MOLU</name>
<sequence length="310" mass="33620">MIYTLTLNPAIDQIIEVPNFQLGETNKAVGEYDVIGGKGINVAVMLQHLGYPTTALGFLGRDNKEMFEHYLTEQQVPAYFHEVSGKTRTNMKIKSLETKQETELNGVAFAITDADVTTILTLIKAKVTKNDCLIISGSLPQHCDHNLYQIISTYCYDHQISFVVDATKDALLSTLATKPFLIKPNLAELNELFGTNYDFKQVTAIVALGQKLRAQGAQNVLISSGKDGSILITKHDVYLANTATGQLVNSVGAGDSMVAGFVGTYLATKDYQATLLMGICAGSATAFSPGIASRELVESLKPQITITIFK</sequence>
<reference evidence="13 14" key="1">
    <citation type="journal article" date="2019" name="Genome Biol. Evol.">
        <title>Toxin and genome evolution in a Drosophila defensive symbiosis.</title>
        <authorList>
            <person name="Ballinger M.J."/>
            <person name="Gawryluk R.M."/>
            <person name="Perlman S.J."/>
        </authorList>
    </citation>
    <scope>NUCLEOTIDE SEQUENCE [LARGE SCALE GENOMIC DNA]</scope>
    <source>
        <strain evidence="14">sNeo</strain>
    </source>
</reference>
<dbReference type="GO" id="GO:0044281">
    <property type="term" value="P:small molecule metabolic process"/>
    <property type="evidence" value="ECO:0007669"/>
    <property type="project" value="UniProtKB-ARBA"/>
</dbReference>
<feature type="domain" description="Carbohydrate kinase PfkB" evidence="12">
    <location>
        <begin position="8"/>
        <end position="291"/>
    </location>
</feature>
<comment type="caution">
    <text evidence="13">The sequence shown here is derived from an EMBL/GenBank/DDBJ whole genome shotgun (WGS) entry which is preliminary data.</text>
</comment>
<dbReference type="FunFam" id="3.40.1190.20:FF:000001">
    <property type="entry name" value="Phosphofructokinase"/>
    <property type="match status" value="1"/>
</dbReference>
<dbReference type="RefSeq" id="WP_127093102.1">
    <property type="nucleotide sequence ID" value="NZ_RAHC01000008.1"/>
</dbReference>
<gene>
    <name evidence="13" type="primary">pfkB</name>
    <name evidence="13" type="ORF">D6D54_06050</name>
</gene>
<dbReference type="GO" id="GO:0005524">
    <property type="term" value="F:ATP binding"/>
    <property type="evidence" value="ECO:0007669"/>
    <property type="project" value="UniProtKB-UniRule"/>
</dbReference>
<dbReference type="GO" id="GO:0008662">
    <property type="term" value="F:1-phosphofructokinase activity"/>
    <property type="evidence" value="ECO:0007669"/>
    <property type="project" value="UniProtKB-UniRule"/>
</dbReference>
<dbReference type="PANTHER" id="PTHR46566:SF1">
    <property type="entry name" value="1-PHOSPHOFRUCTOKINASE"/>
    <property type="match status" value="1"/>
</dbReference>
<evidence type="ECO:0000313" key="13">
    <source>
        <dbReference type="EMBL" id="RUP76326.1"/>
    </source>
</evidence>
<evidence type="ECO:0000256" key="5">
    <source>
        <dbReference type="ARBA" id="ARBA00022741"/>
    </source>
</evidence>
<accession>A0A433EPJ3</accession>
<keyword evidence="5 11" id="KW-0547">Nucleotide-binding</keyword>
<comment type="catalytic activity">
    <reaction evidence="9 11">
        <text>beta-D-fructose 1-phosphate + ATP = beta-D-fructose 1,6-bisphosphate + ADP + H(+)</text>
        <dbReference type="Rhea" id="RHEA:14213"/>
        <dbReference type="ChEBI" id="CHEBI:15378"/>
        <dbReference type="ChEBI" id="CHEBI:30616"/>
        <dbReference type="ChEBI" id="CHEBI:32966"/>
        <dbReference type="ChEBI" id="CHEBI:138881"/>
        <dbReference type="ChEBI" id="CHEBI:456216"/>
        <dbReference type="EC" id="2.7.1.56"/>
    </reaction>
</comment>
<evidence type="ECO:0000256" key="8">
    <source>
        <dbReference type="ARBA" id="ARBA00032802"/>
    </source>
</evidence>
<comment type="similarity">
    <text evidence="1 11">Belongs to the carbohydrate kinase PfkB family.</text>
</comment>
<keyword evidence="7 11" id="KW-0067">ATP-binding</keyword>
<dbReference type="AlphaFoldDB" id="A0A433EPJ3"/>
<dbReference type="PANTHER" id="PTHR46566">
    <property type="entry name" value="1-PHOSPHOFRUCTOKINASE-RELATED"/>
    <property type="match status" value="1"/>
</dbReference>
<evidence type="ECO:0000256" key="6">
    <source>
        <dbReference type="ARBA" id="ARBA00022777"/>
    </source>
</evidence>